<dbReference type="SMART" id="SM00245">
    <property type="entry name" value="TSPc"/>
    <property type="match status" value="1"/>
</dbReference>
<evidence type="ECO:0000256" key="5">
    <source>
        <dbReference type="RuleBase" id="RU004404"/>
    </source>
</evidence>
<keyword evidence="8" id="KW-1185">Reference proteome</keyword>
<dbReference type="SUPFAM" id="SSF50156">
    <property type="entry name" value="PDZ domain-like"/>
    <property type="match status" value="1"/>
</dbReference>
<keyword evidence="3 5" id="KW-0378">Hydrolase</keyword>
<name>A0ABT0C6Z3_THEVL</name>
<keyword evidence="2 5" id="KW-0645">Protease</keyword>
<evidence type="ECO:0000313" key="7">
    <source>
        <dbReference type="EMBL" id="MCJ2541469.1"/>
    </source>
</evidence>
<accession>A0ABT0C6Z3</accession>
<dbReference type="EMBL" id="JAFIRA010000001">
    <property type="protein sequence ID" value="MCJ2541469.1"/>
    <property type="molecule type" value="Genomic_DNA"/>
</dbReference>
<gene>
    <name evidence="7" type="ORF">JX360_00875</name>
</gene>
<evidence type="ECO:0000259" key="6">
    <source>
        <dbReference type="PROSITE" id="PS50106"/>
    </source>
</evidence>
<dbReference type="Gene3D" id="3.30.750.44">
    <property type="match status" value="1"/>
</dbReference>
<dbReference type="InterPro" id="IPR005151">
    <property type="entry name" value="Tail-specific_protease"/>
</dbReference>
<dbReference type="InterPro" id="IPR001478">
    <property type="entry name" value="PDZ"/>
</dbReference>
<dbReference type="Proteomes" id="UP000830835">
    <property type="component" value="Unassembled WGS sequence"/>
</dbReference>
<protein>
    <submittedName>
        <fullName evidence="7">PDZ domain-containing protein</fullName>
    </submittedName>
</protein>
<comment type="caution">
    <text evidence="7">The sequence shown here is derived from an EMBL/GenBank/DDBJ whole genome shotgun (WGS) entry which is preliminary data.</text>
</comment>
<dbReference type="Pfam" id="PF17820">
    <property type="entry name" value="PDZ_6"/>
    <property type="match status" value="1"/>
</dbReference>
<organism evidence="7 8">
    <name type="scientific">Thermostichus vulcanus str. 'Rupite'</name>
    <dbReference type="NCBI Taxonomy" id="2813851"/>
    <lineage>
        <taxon>Bacteria</taxon>
        <taxon>Bacillati</taxon>
        <taxon>Cyanobacteriota</taxon>
        <taxon>Cyanophyceae</taxon>
        <taxon>Thermostichales</taxon>
        <taxon>Thermostichaceae</taxon>
        <taxon>Thermostichus</taxon>
    </lineage>
</organism>
<dbReference type="Gene3D" id="3.90.226.10">
    <property type="entry name" value="2-enoyl-CoA Hydratase, Chain A, domain 1"/>
    <property type="match status" value="1"/>
</dbReference>
<keyword evidence="4 5" id="KW-0720">Serine protease</keyword>
<dbReference type="PROSITE" id="PS50106">
    <property type="entry name" value="PDZ"/>
    <property type="match status" value="1"/>
</dbReference>
<dbReference type="NCBIfam" id="TIGR00225">
    <property type="entry name" value="prc"/>
    <property type="match status" value="1"/>
</dbReference>
<dbReference type="InterPro" id="IPR036034">
    <property type="entry name" value="PDZ_sf"/>
</dbReference>
<sequence length="431" mass="47047">MRKRGFVVSATAAVVTAVSLVGVQLSMPGWAGFRSDPKEVVDEVWQIVNREFVDPSFNALDWEAVRLDLLSREYATREDAYAAIREALKGLNDPYTRFLDPDQFASMQIDTSGELTGVGITLGMDQETNELVVVSPIEGSPADRAGIKSKDVIVRIDDQSTEGMDTNAAVSLIRGEPGSRVRLTIRREGEGLKVFDLVREKIELATVRYEIHEENGLPIGYIRLTQFSGNAAEKMRQAIRDMEKQGVVAYVLDLRANPGGLLYSSAEIARMWIERGGIVSTVNRQGEQDRFNANNTALTDKPLAVLVDGGSASASEILSGALQDNRRAVIIGTPTFGKGLVQSVHPLSDGSGLAVTIARYRTPNGTDIDHKGITPDILVELSEEDLNRLSQNRELVATLADPQYAAAIEALRPQILARQQQAKETVRSSSL</sequence>
<evidence type="ECO:0000313" key="8">
    <source>
        <dbReference type="Proteomes" id="UP000830835"/>
    </source>
</evidence>
<dbReference type="NCBIfam" id="NF045590">
    <property type="entry name" value="Cterm_S41_CtpC"/>
    <property type="match status" value="1"/>
</dbReference>
<dbReference type="SMART" id="SM00228">
    <property type="entry name" value="PDZ"/>
    <property type="match status" value="1"/>
</dbReference>
<dbReference type="PANTHER" id="PTHR32060">
    <property type="entry name" value="TAIL-SPECIFIC PROTEASE"/>
    <property type="match status" value="1"/>
</dbReference>
<reference evidence="7" key="1">
    <citation type="submission" date="2021-02" db="EMBL/GenBank/DDBJ databases">
        <title>The CRISPR/cas machinery reduction and long-range gene transfer in the hot spring cyanobacterium Synechococcus.</title>
        <authorList>
            <person name="Dvorak P."/>
            <person name="Jahodarova E."/>
            <person name="Hasler P."/>
            <person name="Poulickova A."/>
        </authorList>
    </citation>
    <scope>NUCLEOTIDE SEQUENCE</scope>
    <source>
        <strain evidence="7">Rupite</strain>
    </source>
</reference>
<evidence type="ECO:0000256" key="2">
    <source>
        <dbReference type="ARBA" id="ARBA00022670"/>
    </source>
</evidence>
<dbReference type="CDD" id="cd07560">
    <property type="entry name" value="Peptidase_S41_CPP"/>
    <property type="match status" value="1"/>
</dbReference>
<comment type="similarity">
    <text evidence="1 5">Belongs to the peptidase S41A family.</text>
</comment>
<dbReference type="Pfam" id="PF03572">
    <property type="entry name" value="Peptidase_S41"/>
    <property type="match status" value="1"/>
</dbReference>
<dbReference type="CDD" id="cd06782">
    <property type="entry name" value="cpPDZ_CPP-like"/>
    <property type="match status" value="1"/>
</dbReference>
<proteinExistence type="inferred from homology"/>
<dbReference type="RefSeq" id="WP_244348463.1">
    <property type="nucleotide sequence ID" value="NZ_JAFIRA010000001.1"/>
</dbReference>
<evidence type="ECO:0000256" key="3">
    <source>
        <dbReference type="ARBA" id="ARBA00022801"/>
    </source>
</evidence>
<evidence type="ECO:0000256" key="4">
    <source>
        <dbReference type="ARBA" id="ARBA00022825"/>
    </source>
</evidence>
<dbReference type="InterPro" id="IPR054626">
    <property type="entry name" value="Cterm_S41_CtpC"/>
</dbReference>
<dbReference type="InterPro" id="IPR004447">
    <property type="entry name" value="Peptidase_S41A"/>
</dbReference>
<dbReference type="Gene3D" id="2.30.42.10">
    <property type="match status" value="1"/>
</dbReference>
<feature type="domain" description="PDZ" evidence="6">
    <location>
        <begin position="104"/>
        <end position="188"/>
    </location>
</feature>
<dbReference type="PANTHER" id="PTHR32060:SF30">
    <property type="entry name" value="CARBOXY-TERMINAL PROCESSING PROTEASE CTPA"/>
    <property type="match status" value="1"/>
</dbReference>
<evidence type="ECO:0000256" key="1">
    <source>
        <dbReference type="ARBA" id="ARBA00009179"/>
    </source>
</evidence>
<dbReference type="InterPro" id="IPR041489">
    <property type="entry name" value="PDZ_6"/>
</dbReference>
<dbReference type="InterPro" id="IPR029045">
    <property type="entry name" value="ClpP/crotonase-like_dom_sf"/>
</dbReference>
<dbReference type="SUPFAM" id="SSF52096">
    <property type="entry name" value="ClpP/crotonase"/>
    <property type="match status" value="1"/>
</dbReference>